<dbReference type="InterPro" id="IPR016181">
    <property type="entry name" value="Acyl_CoA_acyltransferase"/>
</dbReference>
<name>A0A3B0RK71_9ZZZZ</name>
<evidence type="ECO:0008006" key="2">
    <source>
        <dbReference type="Google" id="ProtNLM"/>
    </source>
</evidence>
<dbReference type="Pfam" id="PF13444">
    <property type="entry name" value="Acetyltransf_5"/>
    <property type="match status" value="1"/>
</dbReference>
<dbReference type="NCBIfam" id="TIGR03694">
    <property type="entry name" value="exosort_acyl"/>
    <property type="match status" value="1"/>
</dbReference>
<accession>A0A3B0RK71</accession>
<reference evidence="1" key="1">
    <citation type="submission" date="2018-06" db="EMBL/GenBank/DDBJ databases">
        <authorList>
            <person name="Zhirakovskaya E."/>
        </authorList>
    </citation>
    <scope>NUCLEOTIDE SEQUENCE</scope>
</reference>
<evidence type="ECO:0000313" key="1">
    <source>
        <dbReference type="EMBL" id="VAV84913.1"/>
    </source>
</evidence>
<dbReference type="AlphaFoldDB" id="A0A3B0RK71"/>
<proteinExistence type="predicted"/>
<organism evidence="1">
    <name type="scientific">hydrothermal vent metagenome</name>
    <dbReference type="NCBI Taxonomy" id="652676"/>
    <lineage>
        <taxon>unclassified sequences</taxon>
        <taxon>metagenomes</taxon>
        <taxon>ecological metagenomes</taxon>
    </lineage>
</organism>
<dbReference type="SUPFAM" id="SSF55729">
    <property type="entry name" value="Acyl-CoA N-acyltransferases (Nat)"/>
    <property type="match status" value="1"/>
</dbReference>
<sequence>MFTYRRVKNDKELEEVYRLRYQVYCTECGFEDPKDHPSGLEKDDFDEFAVHFVAVDHAENIIGTVRLVNNSELGFPVEKFCNIDFDTTRIPRDGLGEISRLAISKTYRRRAGDGVYGASSGTPGLKADKNEMVDRRRKSPAIVLGLLKALYRESKWMGTVNWYAAMERPLHILLRRYGFIFNPIGKEVHYHGHRTPYIARIGTIESEIAKRRPELFQLFTDWNRSPSFDI</sequence>
<protein>
    <recommendedName>
        <fullName evidence="2">PEP-CTERM/exosortase system-associated acyltransferase</fullName>
    </recommendedName>
</protein>
<gene>
    <name evidence="1" type="ORF">MNBD_DELTA01-847</name>
</gene>
<dbReference type="InterPro" id="IPR022484">
    <property type="entry name" value="PEP-CTERM/exosrtase_acylTfrase"/>
</dbReference>
<dbReference type="Gene3D" id="3.40.630.30">
    <property type="match status" value="1"/>
</dbReference>
<dbReference type="EMBL" id="UOEA01000077">
    <property type="protein sequence ID" value="VAV84913.1"/>
    <property type="molecule type" value="Genomic_DNA"/>
</dbReference>